<evidence type="ECO:0000256" key="1">
    <source>
        <dbReference type="SAM" id="MobiDB-lite"/>
    </source>
</evidence>
<proteinExistence type="predicted"/>
<protein>
    <submittedName>
        <fullName evidence="2">Uncharacterized protein</fullName>
    </submittedName>
</protein>
<dbReference type="Proteomes" id="UP000297229">
    <property type="component" value="Unassembled WGS sequence"/>
</dbReference>
<reference evidence="2 3" key="1">
    <citation type="submission" date="2017-12" db="EMBL/GenBank/DDBJ databases">
        <title>Comparative genomics of Botrytis spp.</title>
        <authorList>
            <person name="Valero-Jimenez C.A."/>
            <person name="Tapia P."/>
            <person name="Veloso J."/>
            <person name="Silva-Moreno E."/>
            <person name="Staats M."/>
            <person name="Valdes J.H."/>
            <person name="Van Kan J.A.L."/>
        </authorList>
    </citation>
    <scope>NUCLEOTIDE SEQUENCE [LARGE SCALE GENOMIC DNA]</scope>
    <source>
        <strain evidence="2 3">Be9601</strain>
    </source>
</reference>
<feature type="region of interest" description="Disordered" evidence="1">
    <location>
        <begin position="1"/>
        <end position="40"/>
    </location>
</feature>
<evidence type="ECO:0000313" key="2">
    <source>
        <dbReference type="EMBL" id="TGO79660.1"/>
    </source>
</evidence>
<gene>
    <name evidence="2" type="ORF">BELL_0026g00130</name>
</gene>
<evidence type="ECO:0000313" key="3">
    <source>
        <dbReference type="Proteomes" id="UP000297229"/>
    </source>
</evidence>
<name>A0A4Z1K6J6_9HELO</name>
<dbReference type="AlphaFoldDB" id="A0A4Z1K6J6"/>
<feature type="compositionally biased region" description="Polar residues" evidence="1">
    <location>
        <begin position="7"/>
        <end position="21"/>
    </location>
</feature>
<sequence>MKGMPSVKSTLNTAEETQAVSQGMKHFTSPHGGAGRFVASRESHRLSDAALGYMPMCKVV</sequence>
<accession>A0A4Z1K6J6</accession>
<organism evidence="2 3">
    <name type="scientific">Botrytis elliptica</name>
    <dbReference type="NCBI Taxonomy" id="278938"/>
    <lineage>
        <taxon>Eukaryota</taxon>
        <taxon>Fungi</taxon>
        <taxon>Dikarya</taxon>
        <taxon>Ascomycota</taxon>
        <taxon>Pezizomycotina</taxon>
        <taxon>Leotiomycetes</taxon>
        <taxon>Helotiales</taxon>
        <taxon>Sclerotiniaceae</taxon>
        <taxon>Botrytis</taxon>
    </lineage>
</organism>
<keyword evidence="3" id="KW-1185">Reference proteome</keyword>
<comment type="caution">
    <text evidence="2">The sequence shown here is derived from an EMBL/GenBank/DDBJ whole genome shotgun (WGS) entry which is preliminary data.</text>
</comment>
<dbReference type="EMBL" id="PQXM01000026">
    <property type="protein sequence ID" value="TGO79660.1"/>
    <property type="molecule type" value="Genomic_DNA"/>
</dbReference>